<protein>
    <submittedName>
        <fullName evidence="5">Protein NETWORKED 2A</fullName>
    </submittedName>
</protein>
<dbReference type="PANTHER" id="PTHR31631">
    <property type="entry name" value="PROTEIN NETWORKED 2D"/>
    <property type="match status" value="1"/>
</dbReference>
<feature type="compositionally biased region" description="Basic and acidic residues" evidence="3">
    <location>
        <begin position="486"/>
        <end position="502"/>
    </location>
</feature>
<dbReference type="EMBL" id="QZWG01000006">
    <property type="protein sequence ID" value="RZC06671.1"/>
    <property type="molecule type" value="Genomic_DNA"/>
</dbReference>
<feature type="region of interest" description="Disordered" evidence="3">
    <location>
        <begin position="471"/>
        <end position="544"/>
    </location>
</feature>
<dbReference type="PANTHER" id="PTHR31631:SF21">
    <property type="entry name" value="KINASE INTERACTING (KIP1-LIKE) FAMILY PROTEIN"/>
    <property type="match status" value="1"/>
</dbReference>
<feature type="compositionally biased region" description="Polar residues" evidence="3">
    <location>
        <begin position="87"/>
        <end position="101"/>
    </location>
</feature>
<evidence type="ECO:0000256" key="1">
    <source>
        <dbReference type="ARBA" id="ARBA00023054"/>
    </source>
</evidence>
<dbReference type="InterPro" id="IPR056888">
    <property type="entry name" value="NET2A-D/KIP1-like_dom"/>
</dbReference>
<feature type="coiled-coil region" evidence="2">
    <location>
        <begin position="561"/>
        <end position="609"/>
    </location>
</feature>
<feature type="compositionally biased region" description="Low complexity" evidence="3">
    <location>
        <begin position="133"/>
        <end position="148"/>
    </location>
</feature>
<feature type="coiled-coil region" evidence="2">
    <location>
        <begin position="149"/>
        <end position="176"/>
    </location>
</feature>
<evidence type="ECO:0000259" key="4">
    <source>
        <dbReference type="PROSITE" id="PS51774"/>
    </source>
</evidence>
<dbReference type="AlphaFoldDB" id="A0A445K785"/>
<reference evidence="5 6" key="1">
    <citation type="submission" date="2018-09" db="EMBL/GenBank/DDBJ databases">
        <title>A high-quality reference genome of wild soybean provides a powerful tool to mine soybean genomes.</title>
        <authorList>
            <person name="Xie M."/>
            <person name="Chung C.Y.L."/>
            <person name="Li M.-W."/>
            <person name="Wong F.-L."/>
            <person name="Chan T.-F."/>
            <person name="Lam H.-M."/>
        </authorList>
    </citation>
    <scope>NUCLEOTIDE SEQUENCE [LARGE SCALE GENOMIC DNA]</scope>
    <source>
        <strain evidence="6">cv. W05</strain>
        <tissue evidence="5">Hypocotyl of etiolated seedlings</tissue>
    </source>
</reference>
<dbReference type="InterPro" id="IPR011684">
    <property type="entry name" value="NAB"/>
</dbReference>
<feature type="domain" description="NAB" evidence="4">
    <location>
        <begin position="1"/>
        <end position="58"/>
    </location>
</feature>
<feature type="region of interest" description="Disordered" evidence="3">
    <location>
        <begin position="640"/>
        <end position="659"/>
    </location>
</feature>
<dbReference type="GO" id="GO:0003779">
    <property type="term" value="F:actin binding"/>
    <property type="evidence" value="ECO:0007669"/>
    <property type="project" value="InterPro"/>
</dbReference>
<feature type="region of interest" description="Disordered" evidence="3">
    <location>
        <begin position="270"/>
        <end position="300"/>
    </location>
</feature>
<evidence type="ECO:0000256" key="3">
    <source>
        <dbReference type="SAM" id="MobiDB-lite"/>
    </source>
</evidence>
<evidence type="ECO:0000313" key="5">
    <source>
        <dbReference type="EMBL" id="RZC06671.1"/>
    </source>
</evidence>
<dbReference type="Proteomes" id="UP000289340">
    <property type="component" value="Chromosome 6"/>
</dbReference>
<dbReference type="Pfam" id="PF25014">
    <property type="entry name" value="NET2A"/>
    <property type="match status" value="1"/>
</dbReference>
<dbReference type="InterPro" id="IPR056889">
    <property type="entry name" value="NET2A-D/KIP1-like_C"/>
</dbReference>
<accession>A0A445K785</accession>
<keyword evidence="6" id="KW-1185">Reference proteome</keyword>
<name>A0A445K785_GLYSO</name>
<feature type="coiled-coil region" evidence="2">
    <location>
        <begin position="322"/>
        <end position="405"/>
    </location>
</feature>
<dbReference type="PROSITE" id="PS51774">
    <property type="entry name" value="NAB"/>
    <property type="match status" value="1"/>
</dbReference>
<feature type="compositionally biased region" description="Basic and acidic residues" evidence="3">
    <location>
        <begin position="510"/>
        <end position="521"/>
    </location>
</feature>
<dbReference type="Pfam" id="PF07765">
    <property type="entry name" value="KIP1"/>
    <property type="match status" value="1"/>
</dbReference>
<keyword evidence="1 2" id="KW-0175">Coiled coil</keyword>
<evidence type="ECO:0000313" key="6">
    <source>
        <dbReference type="Proteomes" id="UP000289340"/>
    </source>
</evidence>
<dbReference type="Pfam" id="PF24918">
    <property type="entry name" value="NET2A_C"/>
    <property type="match status" value="1"/>
</dbReference>
<sequence>MEDVMAETLNIIHNEGESFSQRAEMYYRKRPQLVGYVEEVFRSYRALADRYDLLSKELQSANRTIAIVFPEQVRCRIDEDDVEESFPGTNSSSQDHNNQTPKPGIPKAPNFPNKDLRSPSMLLSKKGPLKRVASSAKSPSSSPSSGLSKAEALAKVDKLQKEILALQTEKEFVRSLYENSYEKHWEIEDRITEMQKRVCSLQDEFGINTMIEDNDARALMAATALNSCKETLAKLQETQAQSSEEAKESYQRVKEARDMFETIRGQFISKLNSQEDQGTEPKSIEEEDMSSLEEERHEPDVELLRDTIKEKLEKDSGSSLSMTEMTEKIDELVNKVITLEIAVSSQTGLVKRLGSEADKLQKNILSLEEDKEVLTEDSEGTKKKLEEVEEELRRVKILYQSANRQDNSLQTHFAEASCDLEHLSGKLNDVKLDEEGENLQLHKNKSAHDGEIKVEFEKSGDNTEHMKDVETAKEDCSVNFGDVENEDNKSNSKENIDFRTEEIPEQMLQNKDDLSEARSNLDTESLDQGTGEEENQSNRSQMMASGLDDGEKILTEFTSVLKNYEDVKDELNDVVKKNQDSIFQLALQVRELRDTVETKDQEINILQQMLTCSKTNPDESPSTPLTDYKHTPQEALLGTAAQGTDPQDPENPSSNTNASAVTTSYAGQHQKYVENKARIGILMKVRSNQLDRTHSLSTLEKKFRSNMDDLLEENLEFWLRFSTSVHQVQKFQSSIQDLKFELKTIRDNMSQENSSSIQSEIKPIFRHLREIRTELSLWLEHSEELHEELQCRHPSLCTLQDEIARAANPNSASSNNMAKLSGYQAAKFQGEILNMKQESIKVSSELQACVSFVKELKGEVEKMVEELSQEVGVNNHDHMKHSTSRPRIPLKSFLFGIKLRKQKQTVLSCVTPTKKQHRDLALAEEDAPI</sequence>
<proteinExistence type="predicted"/>
<feature type="region of interest" description="Disordered" evidence="3">
    <location>
        <begin position="81"/>
        <end position="148"/>
    </location>
</feature>
<gene>
    <name evidence="5" type="ORF">D0Y65_014233</name>
</gene>
<evidence type="ECO:0000256" key="2">
    <source>
        <dbReference type="SAM" id="Coils"/>
    </source>
</evidence>
<organism evidence="5 6">
    <name type="scientific">Glycine soja</name>
    <name type="common">Wild soybean</name>
    <dbReference type="NCBI Taxonomy" id="3848"/>
    <lineage>
        <taxon>Eukaryota</taxon>
        <taxon>Viridiplantae</taxon>
        <taxon>Streptophyta</taxon>
        <taxon>Embryophyta</taxon>
        <taxon>Tracheophyta</taxon>
        <taxon>Spermatophyta</taxon>
        <taxon>Magnoliopsida</taxon>
        <taxon>eudicotyledons</taxon>
        <taxon>Gunneridae</taxon>
        <taxon>Pentapetalae</taxon>
        <taxon>rosids</taxon>
        <taxon>fabids</taxon>
        <taxon>Fabales</taxon>
        <taxon>Fabaceae</taxon>
        <taxon>Papilionoideae</taxon>
        <taxon>50 kb inversion clade</taxon>
        <taxon>NPAAA clade</taxon>
        <taxon>indigoferoid/millettioid clade</taxon>
        <taxon>Phaseoleae</taxon>
        <taxon>Glycine</taxon>
        <taxon>Glycine subgen. Soja</taxon>
    </lineage>
</organism>
<comment type="caution">
    <text evidence="5">The sequence shown here is derived from an EMBL/GenBank/DDBJ whole genome shotgun (WGS) entry which is preliminary data.</text>
</comment>